<dbReference type="InterPro" id="IPR006008">
    <property type="entry name" value="YciB"/>
</dbReference>
<comment type="caution">
    <text evidence="7">The sequence shown here is derived from an EMBL/GenBank/DDBJ whole genome shotgun (WGS) entry which is preliminary data.</text>
</comment>
<dbReference type="RefSeq" id="WP_342676066.1">
    <property type="nucleotide sequence ID" value="NZ_JBCGCU010000002.1"/>
</dbReference>
<gene>
    <name evidence="5" type="primary">yciB</name>
    <name evidence="7" type="ORF">WCN91_02790</name>
</gene>
<organism evidence="7 8">
    <name type="scientific">Pseudoalteromonas qingdaonensis</name>
    <dbReference type="NCBI Taxonomy" id="3131913"/>
    <lineage>
        <taxon>Bacteria</taxon>
        <taxon>Pseudomonadati</taxon>
        <taxon>Pseudomonadota</taxon>
        <taxon>Gammaproteobacteria</taxon>
        <taxon>Alteromonadales</taxon>
        <taxon>Pseudoalteromonadaceae</taxon>
        <taxon>Pseudoalteromonas</taxon>
    </lineage>
</organism>
<feature type="transmembrane region" description="Helical" evidence="5">
    <location>
        <begin position="186"/>
        <end position="208"/>
    </location>
</feature>
<evidence type="ECO:0000313" key="8">
    <source>
        <dbReference type="Proteomes" id="UP001447008"/>
    </source>
</evidence>
<evidence type="ECO:0000256" key="2">
    <source>
        <dbReference type="ARBA" id="ARBA00022692"/>
    </source>
</evidence>
<dbReference type="EMBL" id="JBCGCU010000002">
    <property type="protein sequence ID" value="MEM0514372.1"/>
    <property type="molecule type" value="Genomic_DNA"/>
</dbReference>
<comment type="similarity">
    <text evidence="5">Belongs to the YciB family.</text>
</comment>
<proteinExistence type="inferred from homology"/>
<feature type="transmembrane region" description="Helical" evidence="5">
    <location>
        <begin position="22"/>
        <end position="42"/>
    </location>
</feature>
<sequence>MSSLIEYIPLILFFAVYKMVDIYWATGVLVAASAIQMAYAYFKEGKIGTRHWVFFAIALVLGTMTILFRDEHFIQWKATFVYAILALTLVISRCFFKKNLVQKALLGLLNSVAEKQTQASTDSNTDKNAGGNLDNNADSNTESITVPQKVWEQLNVFWVLLFSVIAALNIYVAYNFSLDFWVNFKVFGLMGITFAAIIFTIVRVYPYFPDEQS</sequence>
<dbReference type="Pfam" id="PF04279">
    <property type="entry name" value="IspA"/>
    <property type="match status" value="2"/>
</dbReference>
<reference evidence="7 8" key="1">
    <citation type="submission" date="2024-03" db="EMBL/GenBank/DDBJ databases">
        <title>Pseudoalteromonas qingdaonensis sp. nov., isolated from the intestines of marine benthic organisms.</title>
        <authorList>
            <person name="Lin X."/>
            <person name="Fang S."/>
            <person name="Hu X."/>
        </authorList>
    </citation>
    <scope>NUCLEOTIDE SEQUENCE [LARGE SCALE GENOMIC DNA]</scope>
    <source>
        <strain evidence="7 8">YIC-827</strain>
    </source>
</reference>
<dbReference type="PANTHER" id="PTHR36917">
    <property type="entry name" value="INTRACELLULAR SEPTATION PROTEIN A-RELATED"/>
    <property type="match status" value="1"/>
</dbReference>
<evidence type="ECO:0000256" key="4">
    <source>
        <dbReference type="ARBA" id="ARBA00023136"/>
    </source>
</evidence>
<dbReference type="HAMAP" id="MF_00189">
    <property type="entry name" value="YciB"/>
    <property type="match status" value="1"/>
</dbReference>
<comment type="function">
    <text evidence="5">Plays a role in cell envelope biogenesis, maintenance of cell envelope integrity and membrane homeostasis.</text>
</comment>
<evidence type="ECO:0000256" key="1">
    <source>
        <dbReference type="ARBA" id="ARBA00022475"/>
    </source>
</evidence>
<protein>
    <recommendedName>
        <fullName evidence="5">Inner membrane-spanning protein YciB</fullName>
    </recommendedName>
</protein>
<keyword evidence="5" id="KW-0997">Cell inner membrane</keyword>
<comment type="subcellular location">
    <subcellularLocation>
        <location evidence="5">Cell inner membrane</location>
        <topology evidence="5">Multi-pass membrane protein</topology>
    </subcellularLocation>
</comment>
<keyword evidence="4 5" id="KW-0472">Membrane</keyword>
<evidence type="ECO:0000256" key="6">
    <source>
        <dbReference type="SAM" id="MobiDB-lite"/>
    </source>
</evidence>
<keyword evidence="2 5" id="KW-0812">Transmembrane</keyword>
<evidence type="ECO:0000256" key="3">
    <source>
        <dbReference type="ARBA" id="ARBA00022989"/>
    </source>
</evidence>
<feature type="transmembrane region" description="Helical" evidence="5">
    <location>
        <begin position="74"/>
        <end position="96"/>
    </location>
</feature>
<keyword evidence="1 5" id="KW-1003">Cell membrane</keyword>
<feature type="transmembrane region" description="Helical" evidence="5">
    <location>
        <begin position="51"/>
        <end position="68"/>
    </location>
</feature>
<dbReference type="Proteomes" id="UP001447008">
    <property type="component" value="Unassembled WGS sequence"/>
</dbReference>
<dbReference type="PANTHER" id="PTHR36917:SF1">
    <property type="entry name" value="INNER MEMBRANE-SPANNING PROTEIN YCIB"/>
    <property type="match status" value="1"/>
</dbReference>
<keyword evidence="3 5" id="KW-1133">Transmembrane helix</keyword>
<feature type="transmembrane region" description="Helical" evidence="5">
    <location>
        <begin position="156"/>
        <end position="174"/>
    </location>
</feature>
<evidence type="ECO:0000256" key="5">
    <source>
        <dbReference type="HAMAP-Rule" id="MF_00189"/>
    </source>
</evidence>
<feature type="region of interest" description="Disordered" evidence="6">
    <location>
        <begin position="119"/>
        <end position="138"/>
    </location>
</feature>
<keyword evidence="8" id="KW-1185">Reference proteome</keyword>
<accession>A0ABU9MVN3</accession>
<name>A0ABU9MVN3_9GAMM</name>
<evidence type="ECO:0000313" key="7">
    <source>
        <dbReference type="EMBL" id="MEM0514372.1"/>
    </source>
</evidence>